<keyword evidence="8" id="KW-0966">Cell projection</keyword>
<dbReference type="InterPro" id="IPR006299">
    <property type="entry name" value="FlgC"/>
</dbReference>
<evidence type="ECO:0000256" key="4">
    <source>
        <dbReference type="ARBA" id="ARBA00023143"/>
    </source>
</evidence>
<organism evidence="8 9">
    <name type="scientific">Candidatus Fervidibacter japonicus</name>
    <dbReference type="NCBI Taxonomy" id="2035412"/>
    <lineage>
        <taxon>Bacteria</taxon>
        <taxon>Candidatus Fervidibacterota</taxon>
        <taxon>Candidatus Fervidibacter</taxon>
    </lineage>
</organism>
<comment type="similarity">
    <text evidence="2">Belongs to the flagella basal body rod proteins family.</text>
</comment>
<evidence type="ECO:0000256" key="3">
    <source>
        <dbReference type="ARBA" id="ARBA00017941"/>
    </source>
</evidence>
<name>A0A2H5XCS2_9BACT</name>
<gene>
    <name evidence="8" type="primary">flgC</name>
    <name evidence="8" type="ORF">HRbin17_01509</name>
</gene>
<dbReference type="InterPro" id="IPR010930">
    <property type="entry name" value="Flg_bb/hook_C_dom"/>
</dbReference>
<dbReference type="GO" id="GO:0030694">
    <property type="term" value="C:bacterial-type flagellum basal body, rod"/>
    <property type="evidence" value="ECO:0007669"/>
    <property type="project" value="UniProtKB-UniRule"/>
</dbReference>
<keyword evidence="8" id="KW-0282">Flagellum</keyword>
<evidence type="ECO:0000259" key="7">
    <source>
        <dbReference type="Pfam" id="PF06429"/>
    </source>
</evidence>
<sequence>MSVFRGLDISASGMTAHRLWQEVAAVNIANAETTRTSSGEPFRRKLVVLVQDGLGVRVAAITDDPAPFRLVYDPSHPDADPNGYVRLPNVHPVLEMVDLMAATRGYEMNAQAMAVQRQMFQQTLDLLR</sequence>
<comment type="subunit">
    <text evidence="5 6">The basal body constitutes a major portion of the flagellar organelle and consists of four rings (L,P,S, and M) mounted on a central rod. The rod consists of about 26 subunits of FlgG in the distal portion, and FlgB, FlgC and FlgF are thought to build up the proximal portion of the rod with about 6 subunits each.</text>
</comment>
<proteinExistence type="inferred from homology"/>
<protein>
    <recommendedName>
        <fullName evidence="3 6">Flagellar basal-body rod protein FlgC</fullName>
    </recommendedName>
</protein>
<keyword evidence="8" id="KW-0969">Cilium</keyword>
<evidence type="ECO:0000256" key="6">
    <source>
        <dbReference type="RuleBase" id="RU362062"/>
    </source>
</evidence>
<dbReference type="PANTHER" id="PTHR30435:SF2">
    <property type="entry name" value="FLAGELLAR BASAL-BODY ROD PROTEIN FLGC"/>
    <property type="match status" value="1"/>
</dbReference>
<dbReference type="AlphaFoldDB" id="A0A2H5XCS2"/>
<dbReference type="Pfam" id="PF06429">
    <property type="entry name" value="Flg_bbr_C"/>
    <property type="match status" value="1"/>
</dbReference>
<reference evidence="9" key="1">
    <citation type="submission" date="2017-09" db="EMBL/GenBank/DDBJ databases">
        <title>Metaegenomics of thermophilic ammonia-oxidizing enrichment culture.</title>
        <authorList>
            <person name="Kato S."/>
            <person name="Suzuki K."/>
        </authorList>
    </citation>
    <scope>NUCLEOTIDE SEQUENCE [LARGE SCALE GENOMIC DNA]</scope>
</reference>
<evidence type="ECO:0000256" key="5">
    <source>
        <dbReference type="ARBA" id="ARBA00025933"/>
    </source>
</evidence>
<evidence type="ECO:0000313" key="9">
    <source>
        <dbReference type="Proteomes" id="UP000236173"/>
    </source>
</evidence>
<comment type="caution">
    <text evidence="8">The sequence shown here is derived from an EMBL/GenBank/DDBJ whole genome shotgun (WGS) entry which is preliminary data.</text>
</comment>
<dbReference type="PANTHER" id="PTHR30435">
    <property type="entry name" value="FLAGELLAR PROTEIN"/>
    <property type="match status" value="1"/>
</dbReference>
<dbReference type="Proteomes" id="UP000236173">
    <property type="component" value="Unassembled WGS sequence"/>
</dbReference>
<comment type="subcellular location">
    <subcellularLocation>
        <location evidence="1 6">Bacterial flagellum basal body</location>
    </subcellularLocation>
</comment>
<evidence type="ECO:0000313" key="8">
    <source>
        <dbReference type="EMBL" id="GBC98988.1"/>
    </source>
</evidence>
<feature type="domain" description="Flagellar basal-body/hook protein C-terminal" evidence="7">
    <location>
        <begin position="83"/>
        <end position="126"/>
    </location>
</feature>
<dbReference type="EMBL" id="BEHT01000019">
    <property type="protein sequence ID" value="GBC98988.1"/>
    <property type="molecule type" value="Genomic_DNA"/>
</dbReference>
<dbReference type="NCBIfam" id="TIGR01395">
    <property type="entry name" value="FlgC"/>
    <property type="match status" value="1"/>
</dbReference>
<dbReference type="GO" id="GO:0071978">
    <property type="term" value="P:bacterial-type flagellum-dependent swarming motility"/>
    <property type="evidence" value="ECO:0007669"/>
    <property type="project" value="TreeGrafter"/>
</dbReference>
<accession>A0A2H5XCS2</accession>
<evidence type="ECO:0000256" key="2">
    <source>
        <dbReference type="ARBA" id="ARBA00009677"/>
    </source>
</evidence>
<keyword evidence="4 6" id="KW-0975">Bacterial flagellum</keyword>
<evidence type="ECO:0000256" key="1">
    <source>
        <dbReference type="ARBA" id="ARBA00004117"/>
    </source>
</evidence>